<dbReference type="EMBL" id="CP157893">
    <property type="protein sequence ID" value="XBT18188.1"/>
    <property type="molecule type" value="Genomic_DNA"/>
</dbReference>
<keyword evidence="9" id="KW-0648">Protein biosynthesis</keyword>
<keyword evidence="8" id="KW-0067">ATP-binding</keyword>
<dbReference type="GO" id="GO:0005524">
    <property type="term" value="F:ATP binding"/>
    <property type="evidence" value="ECO:0007669"/>
    <property type="project" value="UniProtKB-KW"/>
</dbReference>
<dbReference type="GO" id="GO:0005737">
    <property type="term" value="C:cytoplasm"/>
    <property type="evidence" value="ECO:0007669"/>
    <property type="project" value="UniProtKB-SubCell"/>
</dbReference>
<reference evidence="16" key="1">
    <citation type="submission" date="2024-06" db="EMBL/GenBank/DDBJ databases">
        <title>Diversity, functionality, and evolutionary history of bacterial symbionts in false click beetles (Coleoptera, Throscidae).</title>
        <authorList>
            <person name="Wierz J.C."/>
            <person name="Malm H."/>
            <person name="Kaltenpoth M."/>
            <person name="Engl T."/>
        </authorList>
    </citation>
    <scope>NUCLEOTIDE SEQUENCE</scope>
    <source>
        <strain evidence="16">Tser</strain>
    </source>
</reference>
<evidence type="ECO:0000256" key="4">
    <source>
        <dbReference type="ARBA" id="ARBA00012840"/>
    </source>
</evidence>
<evidence type="ECO:0000313" key="16">
    <source>
        <dbReference type="EMBL" id="XBT18188.1"/>
    </source>
</evidence>
<accession>A0AAU7QQQ8</accession>
<name>A0AAU7QQQ8_9FLAO</name>
<dbReference type="PANTHER" id="PTHR43697">
    <property type="entry name" value="SERYL-TRNA SYNTHETASE"/>
    <property type="match status" value="1"/>
</dbReference>
<dbReference type="InterPro" id="IPR002314">
    <property type="entry name" value="aa-tRNA-synt_IIb"/>
</dbReference>
<comment type="similarity">
    <text evidence="3">Belongs to the class-II aminoacyl-tRNA synthetase family. Type-1 seryl-tRNA synthetase subfamily.</text>
</comment>
<protein>
    <recommendedName>
        <fullName evidence="4">serine--tRNA ligase</fullName>
        <ecNumber evidence="4">6.1.1.11</ecNumber>
    </recommendedName>
    <alternativeName>
        <fullName evidence="11">Seryl-tRNA synthetase</fullName>
    </alternativeName>
    <alternativeName>
        <fullName evidence="12">Seryl-tRNA(Ser/Sec) synthetase</fullName>
    </alternativeName>
</protein>
<dbReference type="InterPro" id="IPR045864">
    <property type="entry name" value="aa-tRNA-synth_II/BPL/LPL"/>
</dbReference>
<evidence type="ECO:0000256" key="3">
    <source>
        <dbReference type="ARBA" id="ARBA00010728"/>
    </source>
</evidence>
<evidence type="ECO:0000256" key="11">
    <source>
        <dbReference type="ARBA" id="ARBA00031113"/>
    </source>
</evidence>
<evidence type="ECO:0000256" key="10">
    <source>
        <dbReference type="ARBA" id="ARBA00023146"/>
    </source>
</evidence>
<dbReference type="InterPro" id="IPR002317">
    <property type="entry name" value="Ser-tRNA-ligase_type_1"/>
</dbReference>
<dbReference type="InterPro" id="IPR006195">
    <property type="entry name" value="aa-tRNA-synth_II"/>
</dbReference>
<dbReference type="GO" id="GO:0006434">
    <property type="term" value="P:seryl-tRNA aminoacylation"/>
    <property type="evidence" value="ECO:0007669"/>
    <property type="project" value="InterPro"/>
</dbReference>
<comment type="pathway">
    <text evidence="2">Aminoacyl-tRNA biosynthesis; selenocysteinyl-tRNA(Sec) biosynthesis; L-seryl-tRNA(Sec) from L-serine and tRNA(Sec): step 1/1.</text>
</comment>
<comment type="catalytic activity">
    <reaction evidence="14">
        <text>tRNA(Ser) + L-serine + ATP = L-seryl-tRNA(Ser) + AMP + diphosphate + H(+)</text>
        <dbReference type="Rhea" id="RHEA:12292"/>
        <dbReference type="Rhea" id="RHEA-COMP:9669"/>
        <dbReference type="Rhea" id="RHEA-COMP:9703"/>
        <dbReference type="ChEBI" id="CHEBI:15378"/>
        <dbReference type="ChEBI" id="CHEBI:30616"/>
        <dbReference type="ChEBI" id="CHEBI:33019"/>
        <dbReference type="ChEBI" id="CHEBI:33384"/>
        <dbReference type="ChEBI" id="CHEBI:78442"/>
        <dbReference type="ChEBI" id="CHEBI:78533"/>
        <dbReference type="ChEBI" id="CHEBI:456215"/>
        <dbReference type="EC" id="6.1.1.11"/>
    </reaction>
</comment>
<evidence type="ECO:0000256" key="7">
    <source>
        <dbReference type="ARBA" id="ARBA00022741"/>
    </source>
</evidence>
<evidence type="ECO:0000256" key="9">
    <source>
        <dbReference type="ARBA" id="ARBA00022917"/>
    </source>
</evidence>
<dbReference type="Gene3D" id="3.30.930.10">
    <property type="entry name" value="Bira Bifunctional Protein, Domain 2"/>
    <property type="match status" value="1"/>
</dbReference>
<dbReference type="PANTHER" id="PTHR43697:SF1">
    <property type="entry name" value="SERINE--TRNA LIGASE"/>
    <property type="match status" value="1"/>
</dbReference>
<feature type="domain" description="Aminoacyl-transfer RNA synthetases class-II family profile" evidence="15">
    <location>
        <begin position="120"/>
        <end position="324"/>
    </location>
</feature>
<keyword evidence="10" id="KW-0030">Aminoacyl-tRNA synthetase</keyword>
<sequence length="324" mass="39268">MINVSYIKKNKKKILRLIKFRNKKYIKIIKKILFLQKNFIIINNEIFFLKKILYKKKKKIINFYKKYKKKHIKIKFLLKKLLSLIPNIPNKNFYNKKNYKNNIIIYNNIYIYKKFKKKNNHIVLGKKYKILDFIKSSINVGRGFFTYINKGARLHNSLINFLINENIKKKYIEYVFPYLINKESLYGTGQIPSKKKQLYKINNNYYLIPTGEVPLINFHKNKIFNYNKLPIKNTTYTSCFRKETGHYGNKNKGLNRLHQFDKIEITMITNHNSDYYIINMINHIKNILFKLQIPFRIIRLSAKKLNYTANITYDFEIYSFVQKK</sequence>
<evidence type="ECO:0000256" key="5">
    <source>
        <dbReference type="ARBA" id="ARBA00022490"/>
    </source>
</evidence>
<dbReference type="AlphaFoldDB" id="A0AAU7QQQ8"/>
<proteinExistence type="inferred from homology"/>
<evidence type="ECO:0000259" key="15">
    <source>
        <dbReference type="PROSITE" id="PS50862"/>
    </source>
</evidence>
<organism evidence="16">
    <name type="scientific">Candidatus Shikimatogenerans sp. Tser</name>
    <dbReference type="NCBI Taxonomy" id="3158568"/>
    <lineage>
        <taxon>Bacteria</taxon>
        <taxon>Pseudomonadati</taxon>
        <taxon>Bacteroidota</taxon>
        <taxon>Flavobacteriia</taxon>
        <taxon>Flavobacteriales</taxon>
        <taxon>Candidatus Shikimatogenerans</taxon>
    </lineage>
</organism>
<evidence type="ECO:0000256" key="13">
    <source>
        <dbReference type="ARBA" id="ARBA00047929"/>
    </source>
</evidence>
<dbReference type="SUPFAM" id="SSF55681">
    <property type="entry name" value="Class II aaRS and biotin synthetases"/>
    <property type="match status" value="1"/>
</dbReference>
<keyword evidence="7" id="KW-0547">Nucleotide-binding</keyword>
<evidence type="ECO:0000256" key="2">
    <source>
        <dbReference type="ARBA" id="ARBA00005045"/>
    </source>
</evidence>
<dbReference type="Pfam" id="PF00587">
    <property type="entry name" value="tRNA-synt_2b"/>
    <property type="match status" value="1"/>
</dbReference>
<dbReference type="EC" id="6.1.1.11" evidence="4"/>
<evidence type="ECO:0000256" key="1">
    <source>
        <dbReference type="ARBA" id="ARBA00004496"/>
    </source>
</evidence>
<evidence type="ECO:0000256" key="8">
    <source>
        <dbReference type="ARBA" id="ARBA00022840"/>
    </source>
</evidence>
<dbReference type="PROSITE" id="PS50862">
    <property type="entry name" value="AA_TRNA_LIGASE_II"/>
    <property type="match status" value="1"/>
</dbReference>
<comment type="subcellular location">
    <subcellularLocation>
        <location evidence="1">Cytoplasm</location>
    </subcellularLocation>
</comment>
<keyword evidence="6 16" id="KW-0436">Ligase</keyword>
<keyword evidence="5" id="KW-0963">Cytoplasm</keyword>
<evidence type="ECO:0000256" key="6">
    <source>
        <dbReference type="ARBA" id="ARBA00022598"/>
    </source>
</evidence>
<evidence type="ECO:0000256" key="12">
    <source>
        <dbReference type="ARBA" id="ARBA00033352"/>
    </source>
</evidence>
<comment type="catalytic activity">
    <reaction evidence="13">
        <text>tRNA(Sec) + L-serine + ATP = L-seryl-tRNA(Sec) + AMP + diphosphate + H(+)</text>
        <dbReference type="Rhea" id="RHEA:42580"/>
        <dbReference type="Rhea" id="RHEA-COMP:9742"/>
        <dbReference type="Rhea" id="RHEA-COMP:10128"/>
        <dbReference type="ChEBI" id="CHEBI:15378"/>
        <dbReference type="ChEBI" id="CHEBI:30616"/>
        <dbReference type="ChEBI" id="CHEBI:33019"/>
        <dbReference type="ChEBI" id="CHEBI:33384"/>
        <dbReference type="ChEBI" id="CHEBI:78442"/>
        <dbReference type="ChEBI" id="CHEBI:78533"/>
        <dbReference type="ChEBI" id="CHEBI:456215"/>
        <dbReference type="EC" id="6.1.1.11"/>
    </reaction>
</comment>
<evidence type="ECO:0000256" key="14">
    <source>
        <dbReference type="ARBA" id="ARBA00048823"/>
    </source>
</evidence>
<dbReference type="GO" id="GO:0004828">
    <property type="term" value="F:serine-tRNA ligase activity"/>
    <property type="evidence" value="ECO:0007669"/>
    <property type="project" value="UniProtKB-EC"/>
</dbReference>
<dbReference type="PRINTS" id="PR00981">
    <property type="entry name" value="TRNASYNTHSER"/>
</dbReference>
<gene>
    <name evidence="16" type="ORF">ABNO52_01140</name>
</gene>